<protein>
    <submittedName>
        <fullName evidence="2">Uncharacterized protein</fullName>
    </submittedName>
</protein>
<evidence type="ECO:0000313" key="2">
    <source>
        <dbReference type="EMBL" id="MFC7269939.1"/>
    </source>
</evidence>
<dbReference type="EMBL" id="JBHTBE010000003">
    <property type="protein sequence ID" value="MFC7269939.1"/>
    <property type="molecule type" value="Genomic_DNA"/>
</dbReference>
<gene>
    <name evidence="2" type="ORF">ACFQRL_13320</name>
</gene>
<keyword evidence="3" id="KW-1185">Reference proteome</keyword>
<sequence length="125" mass="13019">MTQFAPTPPWPPAVPPPATGIGRTVVATTFVGLAAAVTFLSASMFTWSFVAAASDPVEGYVVVFPLLFGLVVAVPAVVLALIALVVAVAAPMPRVPRIVILSASAFMIIVNVLMPVLLFWYLTGP</sequence>
<keyword evidence="1" id="KW-1133">Transmembrane helix</keyword>
<organism evidence="2 3">
    <name type="scientific">Microbacterium fluvii</name>
    <dbReference type="NCBI Taxonomy" id="415215"/>
    <lineage>
        <taxon>Bacteria</taxon>
        <taxon>Bacillati</taxon>
        <taxon>Actinomycetota</taxon>
        <taxon>Actinomycetes</taxon>
        <taxon>Micrococcales</taxon>
        <taxon>Microbacteriaceae</taxon>
        <taxon>Microbacterium</taxon>
    </lineage>
</organism>
<name>A0ABW2HF74_9MICO</name>
<keyword evidence="1" id="KW-0812">Transmembrane</keyword>
<dbReference type="RefSeq" id="WP_262874849.1">
    <property type="nucleotide sequence ID" value="NZ_BAABKW010000013.1"/>
</dbReference>
<accession>A0ABW2HF74</accession>
<feature type="transmembrane region" description="Helical" evidence="1">
    <location>
        <begin position="25"/>
        <end position="50"/>
    </location>
</feature>
<feature type="transmembrane region" description="Helical" evidence="1">
    <location>
        <begin position="98"/>
        <end position="122"/>
    </location>
</feature>
<keyword evidence="1" id="KW-0472">Membrane</keyword>
<comment type="caution">
    <text evidence="2">The sequence shown here is derived from an EMBL/GenBank/DDBJ whole genome shotgun (WGS) entry which is preliminary data.</text>
</comment>
<evidence type="ECO:0000313" key="3">
    <source>
        <dbReference type="Proteomes" id="UP001596507"/>
    </source>
</evidence>
<proteinExistence type="predicted"/>
<evidence type="ECO:0000256" key="1">
    <source>
        <dbReference type="SAM" id="Phobius"/>
    </source>
</evidence>
<dbReference type="Proteomes" id="UP001596507">
    <property type="component" value="Unassembled WGS sequence"/>
</dbReference>
<feature type="transmembrane region" description="Helical" evidence="1">
    <location>
        <begin position="62"/>
        <end position="86"/>
    </location>
</feature>
<reference evidence="3" key="1">
    <citation type="journal article" date="2019" name="Int. J. Syst. Evol. Microbiol.">
        <title>The Global Catalogue of Microorganisms (GCM) 10K type strain sequencing project: providing services to taxonomists for standard genome sequencing and annotation.</title>
        <authorList>
            <consortium name="The Broad Institute Genomics Platform"/>
            <consortium name="The Broad Institute Genome Sequencing Center for Infectious Disease"/>
            <person name="Wu L."/>
            <person name="Ma J."/>
        </authorList>
    </citation>
    <scope>NUCLEOTIDE SEQUENCE [LARGE SCALE GENOMIC DNA]</scope>
    <source>
        <strain evidence="3">CGMCC 1.15772</strain>
    </source>
</reference>